<dbReference type="GO" id="GO:0016020">
    <property type="term" value="C:membrane"/>
    <property type="evidence" value="ECO:0007669"/>
    <property type="project" value="TreeGrafter"/>
</dbReference>
<keyword evidence="11" id="KW-1185">Reference proteome</keyword>
<dbReference type="SMART" id="SM00146">
    <property type="entry name" value="PI3Kc"/>
    <property type="match status" value="1"/>
</dbReference>
<dbReference type="Pfam" id="PF00454">
    <property type="entry name" value="PI3_PI4_kinase"/>
    <property type="match status" value="1"/>
</dbReference>
<dbReference type="PROSITE" id="PS00915">
    <property type="entry name" value="PI3_4_KINASE_1"/>
    <property type="match status" value="1"/>
</dbReference>
<dbReference type="InterPro" id="IPR001263">
    <property type="entry name" value="PI3K_accessory_dom"/>
</dbReference>
<dbReference type="SUPFAM" id="SSF48371">
    <property type="entry name" value="ARM repeat"/>
    <property type="match status" value="1"/>
</dbReference>
<evidence type="ECO:0000256" key="2">
    <source>
        <dbReference type="ARBA" id="ARBA00006209"/>
    </source>
</evidence>
<feature type="compositionally biased region" description="Basic and acidic residues" evidence="6">
    <location>
        <begin position="644"/>
        <end position="657"/>
    </location>
</feature>
<evidence type="ECO:0000259" key="8">
    <source>
        <dbReference type="PROSITE" id="PS50290"/>
    </source>
</evidence>
<protein>
    <recommendedName>
        <fullName evidence="3">1-phosphatidylinositol 4-kinase</fullName>
        <ecNumber evidence="3">2.7.1.67</ecNumber>
    </recommendedName>
</protein>
<dbReference type="PROSITE" id="PS50290">
    <property type="entry name" value="PI3_4_KINASE_3"/>
    <property type="match status" value="1"/>
</dbReference>
<dbReference type="PANTHER" id="PTHR10048:SF22">
    <property type="entry name" value="PHOSPHATIDYLINOSITOL 4-KINASE BETA"/>
    <property type="match status" value="1"/>
</dbReference>
<feature type="compositionally biased region" description="Polar residues" evidence="6">
    <location>
        <begin position="575"/>
        <end position="590"/>
    </location>
</feature>
<dbReference type="PANTHER" id="PTHR10048">
    <property type="entry name" value="PHOSPHATIDYLINOSITOL KINASE"/>
    <property type="match status" value="1"/>
</dbReference>
<organism evidence="10 11">
    <name type="scientific">Cryptococcus depauperatus CBS 7841</name>
    <dbReference type="NCBI Taxonomy" id="1295531"/>
    <lineage>
        <taxon>Eukaryota</taxon>
        <taxon>Fungi</taxon>
        <taxon>Dikarya</taxon>
        <taxon>Basidiomycota</taxon>
        <taxon>Agaricomycotina</taxon>
        <taxon>Tremellomycetes</taxon>
        <taxon>Tremellales</taxon>
        <taxon>Cryptococcaceae</taxon>
        <taxon>Cryptococcus</taxon>
    </lineage>
</organism>
<gene>
    <name evidence="10" type="ORF">L203_101307</name>
</gene>
<dbReference type="CDD" id="cd05168">
    <property type="entry name" value="PI4Kc_III_beta"/>
    <property type="match status" value="1"/>
</dbReference>
<reference evidence="10" key="1">
    <citation type="submission" date="2016-06" db="EMBL/GenBank/DDBJ databases">
        <authorList>
            <person name="Cuomo C."/>
            <person name="Litvintseva A."/>
            <person name="Heitman J."/>
            <person name="Chen Y."/>
            <person name="Sun S."/>
            <person name="Springer D."/>
            <person name="Dromer F."/>
            <person name="Young S."/>
            <person name="Zeng Q."/>
            <person name="Chapman S."/>
            <person name="Gujja S."/>
            <person name="Saif S."/>
            <person name="Birren B."/>
        </authorList>
    </citation>
    <scope>NUCLEOTIDE SEQUENCE</scope>
    <source>
        <strain evidence="10">CBS 7841</strain>
    </source>
</reference>
<feature type="compositionally biased region" description="Basic and acidic residues" evidence="6">
    <location>
        <begin position="207"/>
        <end position="219"/>
    </location>
</feature>
<dbReference type="InterPro" id="IPR036940">
    <property type="entry name" value="PI3/4_kinase_cat_sf"/>
</dbReference>
<evidence type="ECO:0000256" key="4">
    <source>
        <dbReference type="ARBA" id="ARBA00022679"/>
    </source>
</evidence>
<dbReference type="InterPro" id="IPR018936">
    <property type="entry name" value="PI3/4_kinase_CS"/>
</dbReference>
<feature type="compositionally biased region" description="Acidic residues" evidence="6">
    <location>
        <begin position="243"/>
        <end position="252"/>
    </location>
</feature>
<feature type="domain" description="PIK helical" evidence="9">
    <location>
        <begin position="1"/>
        <end position="115"/>
    </location>
</feature>
<feature type="region of interest" description="Disordered" evidence="6">
    <location>
        <begin position="205"/>
        <end position="260"/>
    </location>
</feature>
<dbReference type="Gene3D" id="3.30.1010.10">
    <property type="entry name" value="Phosphatidylinositol 3-kinase Catalytic Subunit, Chain A, domain 4"/>
    <property type="match status" value="1"/>
</dbReference>
<dbReference type="PROSITE" id="PS00916">
    <property type="entry name" value="PI3_4_KINASE_2"/>
    <property type="match status" value="1"/>
</dbReference>
<evidence type="ECO:0000313" key="10">
    <source>
        <dbReference type="EMBL" id="WVN86146.1"/>
    </source>
</evidence>
<evidence type="ECO:0000313" key="11">
    <source>
        <dbReference type="Proteomes" id="UP000094043"/>
    </source>
</evidence>
<dbReference type="InterPro" id="IPR016024">
    <property type="entry name" value="ARM-type_fold"/>
</dbReference>
<reference evidence="10" key="3">
    <citation type="submission" date="2024-01" db="EMBL/GenBank/DDBJ databases">
        <authorList>
            <person name="Coelho M.A."/>
            <person name="David-Palma M."/>
            <person name="Shea T."/>
            <person name="Sun S."/>
            <person name="Cuomo C.A."/>
            <person name="Heitman J."/>
        </authorList>
    </citation>
    <scope>NUCLEOTIDE SEQUENCE</scope>
    <source>
        <strain evidence="10">CBS 7841</strain>
    </source>
</reference>
<dbReference type="SUPFAM" id="SSF56112">
    <property type="entry name" value="Protein kinase-like (PK-like)"/>
    <property type="match status" value="1"/>
</dbReference>
<evidence type="ECO:0000256" key="5">
    <source>
        <dbReference type="ARBA" id="ARBA00022777"/>
    </source>
</evidence>
<evidence type="ECO:0000259" key="9">
    <source>
        <dbReference type="PROSITE" id="PS51545"/>
    </source>
</evidence>
<feature type="region of interest" description="Disordered" evidence="6">
    <location>
        <begin position="277"/>
        <end position="321"/>
    </location>
</feature>
<feature type="chain" id="PRO_5042488062" description="1-phosphatidylinositol 4-kinase" evidence="7">
    <location>
        <begin position="21"/>
        <end position="1144"/>
    </location>
</feature>
<keyword evidence="7" id="KW-0732">Signal</keyword>
<feature type="region of interest" description="Disordered" evidence="6">
    <location>
        <begin position="523"/>
        <end position="542"/>
    </location>
</feature>
<dbReference type="Pfam" id="PF21245">
    <property type="entry name" value="PI4KB-PIK1_PIK"/>
    <property type="match status" value="1"/>
</dbReference>
<dbReference type="InterPro" id="IPR042236">
    <property type="entry name" value="PI3K_accessory_sf"/>
</dbReference>
<dbReference type="AlphaFoldDB" id="A0AAJ8M024"/>
<comment type="catalytic activity">
    <reaction evidence="1">
        <text>a 1,2-diacyl-sn-glycero-3-phospho-(1D-myo-inositol) + ATP = a 1,2-diacyl-sn-glycero-3-phospho-(1D-myo-inositol 4-phosphate) + ADP + H(+)</text>
        <dbReference type="Rhea" id="RHEA:19877"/>
        <dbReference type="ChEBI" id="CHEBI:15378"/>
        <dbReference type="ChEBI" id="CHEBI:30616"/>
        <dbReference type="ChEBI" id="CHEBI:57880"/>
        <dbReference type="ChEBI" id="CHEBI:58178"/>
        <dbReference type="ChEBI" id="CHEBI:456216"/>
        <dbReference type="EC" id="2.7.1.67"/>
    </reaction>
</comment>
<dbReference type="GO" id="GO:0048015">
    <property type="term" value="P:phosphatidylinositol-mediated signaling"/>
    <property type="evidence" value="ECO:0007669"/>
    <property type="project" value="TreeGrafter"/>
</dbReference>
<evidence type="ECO:0000256" key="7">
    <source>
        <dbReference type="SAM" id="SignalP"/>
    </source>
</evidence>
<dbReference type="Gene3D" id="1.25.40.70">
    <property type="entry name" value="Phosphatidylinositol 3-kinase, accessory domain (PIK)"/>
    <property type="match status" value="1"/>
</dbReference>
<dbReference type="GO" id="GO:0005737">
    <property type="term" value="C:cytoplasm"/>
    <property type="evidence" value="ECO:0007669"/>
    <property type="project" value="TreeGrafter"/>
</dbReference>
<dbReference type="InterPro" id="IPR049160">
    <property type="entry name" value="PI4KB-PIK1_PIK"/>
</dbReference>
<reference evidence="10" key="2">
    <citation type="journal article" date="2022" name="Elife">
        <title>Obligate sexual reproduction of a homothallic fungus closely related to the Cryptococcus pathogenic species complex.</title>
        <authorList>
            <person name="Passer A.R."/>
            <person name="Clancey S.A."/>
            <person name="Shea T."/>
            <person name="David-Palma M."/>
            <person name="Averette A.F."/>
            <person name="Boekhout T."/>
            <person name="Porcel B.M."/>
            <person name="Nowrousian M."/>
            <person name="Cuomo C.A."/>
            <person name="Sun S."/>
            <person name="Heitman J."/>
            <person name="Coelho M.A."/>
        </authorList>
    </citation>
    <scope>NUCLEOTIDE SEQUENCE</scope>
    <source>
        <strain evidence="10">CBS 7841</strain>
    </source>
</reference>
<feature type="domain" description="PI3K/PI4K catalytic" evidence="8">
    <location>
        <begin position="840"/>
        <end position="1129"/>
    </location>
</feature>
<feature type="region of interest" description="Disordered" evidence="6">
    <location>
        <begin position="626"/>
        <end position="666"/>
    </location>
</feature>
<dbReference type="GO" id="GO:0004430">
    <property type="term" value="F:1-phosphatidylinositol 4-kinase activity"/>
    <property type="evidence" value="ECO:0007669"/>
    <property type="project" value="UniProtKB-EC"/>
</dbReference>
<feature type="compositionally biased region" description="Low complexity" evidence="6">
    <location>
        <begin position="282"/>
        <end position="294"/>
    </location>
</feature>
<dbReference type="Proteomes" id="UP000094043">
    <property type="component" value="Chromosome 2"/>
</dbReference>
<keyword evidence="4" id="KW-0808">Transferase</keyword>
<dbReference type="InterPro" id="IPR015433">
    <property type="entry name" value="PI3/4_kinase"/>
</dbReference>
<keyword evidence="5" id="KW-0418">Kinase</keyword>
<name>A0AAJ8M024_9TREE</name>
<dbReference type="InterPro" id="IPR011009">
    <property type="entry name" value="Kinase-like_dom_sf"/>
</dbReference>
<evidence type="ECO:0000256" key="3">
    <source>
        <dbReference type="ARBA" id="ARBA00012169"/>
    </source>
</evidence>
<dbReference type="EMBL" id="CP143785">
    <property type="protein sequence ID" value="WVN86146.1"/>
    <property type="molecule type" value="Genomic_DNA"/>
</dbReference>
<feature type="signal peptide" evidence="7">
    <location>
        <begin position="1"/>
        <end position="20"/>
    </location>
</feature>
<dbReference type="Gene3D" id="1.10.1070.11">
    <property type="entry name" value="Phosphatidylinositol 3-/4-kinase, catalytic domain"/>
    <property type="match status" value="1"/>
</dbReference>
<comment type="similarity">
    <text evidence="2">Belongs to the PI3/PI4-kinase family. Type III PI4K subfamily.</text>
</comment>
<dbReference type="FunFam" id="1.10.1070.11:FF:000016">
    <property type="entry name" value="PIK1p Phosphatidylinositol 4-kinase"/>
    <property type="match status" value="1"/>
</dbReference>
<dbReference type="KEGG" id="cdep:91085520"/>
<feature type="compositionally biased region" description="Basic and acidic residues" evidence="6">
    <location>
        <begin position="229"/>
        <end position="242"/>
    </location>
</feature>
<dbReference type="GeneID" id="91085520"/>
<evidence type="ECO:0000256" key="1">
    <source>
        <dbReference type="ARBA" id="ARBA00001686"/>
    </source>
</evidence>
<accession>A0AAJ8M024</accession>
<feature type="region of interest" description="Disordered" evidence="6">
    <location>
        <begin position="560"/>
        <end position="599"/>
    </location>
</feature>
<proteinExistence type="inferred from homology"/>
<dbReference type="EC" id="2.7.1.67" evidence="3"/>
<dbReference type="FunFam" id="1.25.40.70:FF:000015">
    <property type="entry name" value="Related to PIK1-phosphatidylinositol 4-kinase"/>
    <property type="match status" value="1"/>
</dbReference>
<dbReference type="GO" id="GO:0046854">
    <property type="term" value="P:phosphatidylinositol phosphate biosynthetic process"/>
    <property type="evidence" value="ECO:0007669"/>
    <property type="project" value="InterPro"/>
</dbReference>
<dbReference type="RefSeq" id="XP_066066846.1">
    <property type="nucleotide sequence ID" value="XM_066210749.1"/>
</dbReference>
<evidence type="ECO:0000256" key="6">
    <source>
        <dbReference type="SAM" id="MobiDB-lite"/>
    </source>
</evidence>
<dbReference type="PROSITE" id="PS51545">
    <property type="entry name" value="PIK_HELICAL"/>
    <property type="match status" value="1"/>
</dbReference>
<dbReference type="InterPro" id="IPR057754">
    <property type="entry name" value="PI4-kinase_beta/PIK1_cat"/>
</dbReference>
<sequence length="1144" mass="127542">MSHALLLRLFLSPYFSMSIAMQYLKTYPESIGISHYLCWRMKRMPPYEIDFYWPQICHLLLTYPTQSNALESFIMQRAEESTHSVMLTFWFMQAALQDLISTRQSDPVPFAICQRVLHRCHSIIFGDPPQPSRSPYLALASSSTSALESSSRAATVGRSDYRAMSTSINSHIPAALVGMGVILAGTPGMPSLVDVVGEWAVTQGQRSRNDIDDGRDRVEANVGGGADVQPEKLERRTATSKEEENEESDGSDENVLPRLPTKSVVDFNVSIDREMGPAQTAPSLYSPSLSLNPPDHLTENNFKKIRTPRRKGSDPFGQLPLPELEHEKKHSSTPPKSTHQPFCSVPDLYSRPSAKNDLYSRNKPPFADAILATYNLAAQRQLLKSHYCRSEVRFFLLLDDISSRLLVIPKPARVSALRAELTSLNHYLPAEICMPLWCTAEHSHETPSPNVPTQPLYAQRMSAKGHSRIVRISPGESVVLNSAGRVPYLIHVEILEGDLNFDPTKRENRELLKKIVVQEDMKKRRAKGIQSSSGETHGLGNELRDTYHAQDGFGSLMPYVPVIPSTPTPEPFQISPASSSAPKRSLSQSPTKKRQNVDSVELEEVDLVEQLYGAKLSVHDQLPDLSETLPLPNGPKNKQLDLQAWDRRSPASSRRESYSSSTVMSPMPASIVQGDLATSPTIKSPSAPGVLSLAANELTSLPSKKAITLEDYSERMRTAAVMLAQLNAPLVLSTPENQGGSWIPDTGWITGKDKATSLSLDPQVPSQSAGGKFKLAAAQAAAIRERIMHEMMSLEEERVQRMTDRPQGADIELPSECREAAESRGTAEDEGIVRRELNKADPSAAVLKESWTAKKSRIRASSPWGHLANWDVISVIVKSGADLRQEQLATQLIEQFSRIWKEEKSDCWARFFRILITGEASGLVETVTDAVSIHSIKKDEYAKRFAEGRPIGHVSLMDHYVNTFGKPETGRYARAQRNFIRSLAGYSIITYLLQIKDRHNGNILVDHEGHLIHIDFDFMLSNSPGKMSFEAAPFKMPMEYVDMMGGLDSSGYMYFKKLFKEGFEAARKHSDSLITIVELMQKDSKFCCFAISGQQTSIHFRERFQLGLTAQAVDAYLDRLIVSSTGSNYTRLYDTFQYYSQGIL</sequence>
<dbReference type="InterPro" id="IPR000403">
    <property type="entry name" value="PI3/4_kinase_cat_dom"/>
</dbReference>